<dbReference type="GO" id="GO:0004557">
    <property type="term" value="F:alpha-galactosidase activity"/>
    <property type="evidence" value="ECO:0007669"/>
    <property type="project" value="UniProtKB-EC"/>
</dbReference>
<dbReference type="Gene3D" id="2.60.40.1180">
    <property type="entry name" value="Golgi alpha-mannosidase II"/>
    <property type="match status" value="1"/>
</dbReference>
<evidence type="ECO:0000256" key="7">
    <source>
        <dbReference type="ARBA" id="ARBA00023295"/>
    </source>
</evidence>
<dbReference type="CDD" id="cd14792">
    <property type="entry name" value="GH27"/>
    <property type="match status" value="1"/>
</dbReference>
<sequence>MAVRSALGRALAGLSVLVLLCFFSGGVDSRFVKDAGYGVYSSRRSTLENGLGRTPQMGWNSWNHFHCDVNEQMIRETADAMVSTGLSSLGYKYVNLDDCWAELNRDSQGNLVPKASAFPSGIKNLADYVHGKGLLLGVYSDAGSYTCSKTMPGSLGYEDQDAKTFASWGVDYLKYDNCYNPGTSPKERYDKMSKALLNSGRRIFFSMCEWGQEDPATWAPEIGNSWRTTGDIEDKWERVTSIADQNDRWAAYARPGGWNDPDMLEVGNGGMTADEYVSHFSIWALVKAPLLIGCDVRSMSNETQGILSNKEVIAVNQDSLGRQGQKVKKEGDLEVWAGSLSGGRVAVVLWNRGSSQSSITVVWSDLGLDPAMVVKARDLWAHSTAYSIRGELSATVESHACKMYVLTPSV</sequence>
<dbReference type="InterPro" id="IPR002241">
    <property type="entry name" value="Glyco_hydro_27"/>
</dbReference>
<dbReference type="FunFam" id="3.20.20.70:FF:000093">
    <property type="entry name" value="Alpha-galactosidase"/>
    <property type="match status" value="1"/>
</dbReference>
<dbReference type="Gene3D" id="3.20.20.70">
    <property type="entry name" value="Aldolase class I"/>
    <property type="match status" value="1"/>
</dbReference>
<dbReference type="GO" id="GO:0005975">
    <property type="term" value="P:carbohydrate metabolic process"/>
    <property type="evidence" value="ECO:0007669"/>
    <property type="project" value="InterPro"/>
</dbReference>
<evidence type="ECO:0000313" key="12">
    <source>
        <dbReference type="Proteomes" id="UP000663760"/>
    </source>
</evidence>
<dbReference type="InterPro" id="IPR000111">
    <property type="entry name" value="Glyco_hydro_27/36_CS"/>
</dbReference>
<proteinExistence type="inferred from homology"/>
<accession>A0A7I8K3J1</accession>
<name>A0A7I8K3J1_SPIIN</name>
<keyword evidence="4 9" id="KW-0732">Signal</keyword>
<organism evidence="11 12">
    <name type="scientific">Spirodela intermedia</name>
    <name type="common">Intermediate duckweed</name>
    <dbReference type="NCBI Taxonomy" id="51605"/>
    <lineage>
        <taxon>Eukaryota</taxon>
        <taxon>Viridiplantae</taxon>
        <taxon>Streptophyta</taxon>
        <taxon>Embryophyta</taxon>
        <taxon>Tracheophyta</taxon>
        <taxon>Spermatophyta</taxon>
        <taxon>Magnoliopsida</taxon>
        <taxon>Liliopsida</taxon>
        <taxon>Araceae</taxon>
        <taxon>Lemnoideae</taxon>
        <taxon>Spirodela</taxon>
    </lineage>
</organism>
<evidence type="ECO:0000256" key="8">
    <source>
        <dbReference type="RuleBase" id="RU361168"/>
    </source>
</evidence>
<evidence type="ECO:0000256" key="5">
    <source>
        <dbReference type="ARBA" id="ARBA00022801"/>
    </source>
</evidence>
<feature type="domain" description="Alpha galactosidase C-terminal" evidence="10">
    <location>
        <begin position="330"/>
        <end position="406"/>
    </location>
</feature>
<gene>
    <name evidence="11" type="ORF">SI8410_02002426</name>
</gene>
<dbReference type="PANTHER" id="PTHR11452">
    <property type="entry name" value="ALPHA-GALACTOSIDASE/ALPHA-N-ACETYLGALACTOSAMINIDASE"/>
    <property type="match status" value="1"/>
</dbReference>
<evidence type="ECO:0000256" key="3">
    <source>
        <dbReference type="ARBA" id="ARBA00012755"/>
    </source>
</evidence>
<dbReference type="SUPFAM" id="SSF51011">
    <property type="entry name" value="Glycosyl hydrolase domain"/>
    <property type="match status" value="1"/>
</dbReference>
<dbReference type="InterPro" id="IPR041233">
    <property type="entry name" value="Melibiase_C"/>
</dbReference>
<dbReference type="FunFam" id="2.60.40.1180:FF:000008">
    <property type="entry name" value="Alpha-galactosidase"/>
    <property type="match status" value="1"/>
</dbReference>
<dbReference type="PANTHER" id="PTHR11452:SF33">
    <property type="entry name" value="ALPHA-GALACTOSIDASE 2"/>
    <property type="match status" value="1"/>
</dbReference>
<comment type="similarity">
    <text evidence="2 8">Belongs to the glycosyl hydrolase 27 family.</text>
</comment>
<dbReference type="GO" id="GO:0009505">
    <property type="term" value="C:plant-type cell wall"/>
    <property type="evidence" value="ECO:0007669"/>
    <property type="project" value="TreeGrafter"/>
</dbReference>
<dbReference type="Pfam" id="PF16499">
    <property type="entry name" value="Melibiase_2"/>
    <property type="match status" value="1"/>
</dbReference>
<feature type="chain" id="PRO_5029789396" description="Alpha-galactosidase" evidence="9">
    <location>
        <begin position="30"/>
        <end position="410"/>
    </location>
</feature>
<evidence type="ECO:0000313" key="11">
    <source>
        <dbReference type="EMBL" id="CAA7391037.1"/>
    </source>
</evidence>
<dbReference type="SUPFAM" id="SSF51445">
    <property type="entry name" value="(Trans)glycosidases"/>
    <property type="match status" value="1"/>
</dbReference>
<dbReference type="EC" id="3.2.1.22" evidence="3 8"/>
<dbReference type="PROSITE" id="PS00512">
    <property type="entry name" value="ALPHA_GALACTOSIDASE"/>
    <property type="match status" value="1"/>
</dbReference>
<evidence type="ECO:0000259" key="10">
    <source>
        <dbReference type="Pfam" id="PF17801"/>
    </source>
</evidence>
<dbReference type="EMBL" id="LR746265">
    <property type="protein sequence ID" value="CAA7391037.1"/>
    <property type="molecule type" value="Genomic_DNA"/>
</dbReference>
<dbReference type="Proteomes" id="UP000663760">
    <property type="component" value="Chromosome 2"/>
</dbReference>
<evidence type="ECO:0000256" key="2">
    <source>
        <dbReference type="ARBA" id="ARBA00009743"/>
    </source>
</evidence>
<keyword evidence="7 8" id="KW-0326">Glycosidase</keyword>
<dbReference type="AlphaFoldDB" id="A0A7I8K3J1"/>
<evidence type="ECO:0000256" key="6">
    <source>
        <dbReference type="ARBA" id="ARBA00023157"/>
    </source>
</evidence>
<dbReference type="OrthoDB" id="5795902at2759"/>
<dbReference type="InterPro" id="IPR013785">
    <property type="entry name" value="Aldolase_TIM"/>
</dbReference>
<dbReference type="InterPro" id="IPR013780">
    <property type="entry name" value="Glyco_hydro_b"/>
</dbReference>
<evidence type="ECO:0000256" key="9">
    <source>
        <dbReference type="SAM" id="SignalP"/>
    </source>
</evidence>
<keyword evidence="5 8" id="KW-0378">Hydrolase</keyword>
<evidence type="ECO:0000256" key="4">
    <source>
        <dbReference type="ARBA" id="ARBA00022729"/>
    </source>
</evidence>
<reference evidence="11" key="1">
    <citation type="submission" date="2020-02" db="EMBL/GenBank/DDBJ databases">
        <authorList>
            <person name="Scholz U."/>
            <person name="Mascher M."/>
            <person name="Fiebig A."/>
        </authorList>
    </citation>
    <scope>NUCLEOTIDE SEQUENCE</scope>
</reference>
<dbReference type="InterPro" id="IPR017853">
    <property type="entry name" value="GH"/>
</dbReference>
<comment type="catalytic activity">
    <reaction evidence="1 8">
        <text>Hydrolysis of terminal, non-reducing alpha-D-galactose residues in alpha-D-galactosides, including galactose oligosaccharides, galactomannans and galactolipids.</text>
        <dbReference type="EC" id="3.2.1.22"/>
    </reaction>
</comment>
<feature type="signal peptide" evidence="9">
    <location>
        <begin position="1"/>
        <end position="29"/>
    </location>
</feature>
<evidence type="ECO:0000256" key="1">
    <source>
        <dbReference type="ARBA" id="ARBA00001255"/>
    </source>
</evidence>
<keyword evidence="12" id="KW-1185">Reference proteome</keyword>
<dbReference type="PRINTS" id="PR00740">
    <property type="entry name" value="GLHYDRLASE27"/>
</dbReference>
<keyword evidence="6 8" id="KW-1015">Disulfide bond</keyword>
<dbReference type="Pfam" id="PF17801">
    <property type="entry name" value="Melibiase_C"/>
    <property type="match status" value="1"/>
</dbReference>
<protein>
    <recommendedName>
        <fullName evidence="3 8">Alpha-galactosidase</fullName>
        <ecNumber evidence="3 8">3.2.1.22</ecNumber>
    </recommendedName>
    <alternativeName>
        <fullName evidence="8">Melibiase</fullName>
    </alternativeName>
</protein>